<reference evidence="2 3" key="1">
    <citation type="journal article" date="2012" name="Science">
        <title>The Paleozoic origin of enzymatic lignin decomposition reconstructed from 31 fungal genomes.</title>
        <authorList>
            <person name="Floudas D."/>
            <person name="Binder M."/>
            <person name="Riley R."/>
            <person name="Barry K."/>
            <person name="Blanchette R.A."/>
            <person name="Henrissat B."/>
            <person name="Martinez A.T."/>
            <person name="Otillar R."/>
            <person name="Spatafora J.W."/>
            <person name="Yadav J.S."/>
            <person name="Aerts A."/>
            <person name="Benoit I."/>
            <person name="Boyd A."/>
            <person name="Carlson A."/>
            <person name="Copeland A."/>
            <person name="Coutinho P.M."/>
            <person name="de Vries R.P."/>
            <person name="Ferreira P."/>
            <person name="Findley K."/>
            <person name="Foster B."/>
            <person name="Gaskell J."/>
            <person name="Glotzer D."/>
            <person name="Gorecki P."/>
            <person name="Heitman J."/>
            <person name="Hesse C."/>
            <person name="Hori C."/>
            <person name="Igarashi K."/>
            <person name="Jurgens J.A."/>
            <person name="Kallen N."/>
            <person name="Kersten P."/>
            <person name="Kohler A."/>
            <person name="Kuees U."/>
            <person name="Kumar T.K.A."/>
            <person name="Kuo A."/>
            <person name="LaButti K."/>
            <person name="Larrondo L.F."/>
            <person name="Lindquist E."/>
            <person name="Ling A."/>
            <person name="Lombard V."/>
            <person name="Lucas S."/>
            <person name="Lundell T."/>
            <person name="Martin R."/>
            <person name="McLaughlin D.J."/>
            <person name="Morgenstern I."/>
            <person name="Morin E."/>
            <person name="Murat C."/>
            <person name="Nagy L.G."/>
            <person name="Nolan M."/>
            <person name="Ohm R.A."/>
            <person name="Patyshakuliyeva A."/>
            <person name="Rokas A."/>
            <person name="Ruiz-Duenas F.J."/>
            <person name="Sabat G."/>
            <person name="Salamov A."/>
            <person name="Samejima M."/>
            <person name="Schmutz J."/>
            <person name="Slot J.C."/>
            <person name="St John F."/>
            <person name="Stenlid J."/>
            <person name="Sun H."/>
            <person name="Sun S."/>
            <person name="Syed K."/>
            <person name="Tsang A."/>
            <person name="Wiebenga A."/>
            <person name="Young D."/>
            <person name="Pisabarro A."/>
            <person name="Eastwood D.C."/>
            <person name="Martin F."/>
            <person name="Cullen D."/>
            <person name="Grigoriev I.V."/>
            <person name="Hibbett D.S."/>
        </authorList>
    </citation>
    <scope>NUCLEOTIDE SEQUENCE [LARGE SCALE GENOMIC DNA]</scope>
    <source>
        <strain evidence="2 3">MD-104</strain>
    </source>
</reference>
<feature type="compositionally biased region" description="Low complexity" evidence="1">
    <location>
        <begin position="178"/>
        <end position="191"/>
    </location>
</feature>
<protein>
    <submittedName>
        <fullName evidence="2">Uncharacterized protein</fullName>
    </submittedName>
</protein>
<organism evidence="2 3">
    <name type="scientific">Wolfiporia cocos (strain MD-104)</name>
    <name type="common">Brown rot fungus</name>
    <dbReference type="NCBI Taxonomy" id="742152"/>
    <lineage>
        <taxon>Eukaryota</taxon>
        <taxon>Fungi</taxon>
        <taxon>Dikarya</taxon>
        <taxon>Basidiomycota</taxon>
        <taxon>Agaricomycotina</taxon>
        <taxon>Agaricomycetes</taxon>
        <taxon>Polyporales</taxon>
        <taxon>Phaeolaceae</taxon>
        <taxon>Wolfiporia</taxon>
    </lineage>
</organism>
<dbReference type="AlphaFoldDB" id="A0A2H3J4Z3"/>
<proteinExistence type="predicted"/>
<dbReference type="EMBL" id="KB467832">
    <property type="protein sequence ID" value="PCH34853.1"/>
    <property type="molecule type" value="Genomic_DNA"/>
</dbReference>
<dbReference type="STRING" id="742152.A0A2H3J4Z3"/>
<feature type="compositionally biased region" description="Polar residues" evidence="1">
    <location>
        <begin position="255"/>
        <end position="265"/>
    </location>
</feature>
<dbReference type="OrthoDB" id="3358861at2759"/>
<feature type="compositionally biased region" description="Basic and acidic residues" evidence="1">
    <location>
        <begin position="79"/>
        <end position="91"/>
    </location>
</feature>
<evidence type="ECO:0000313" key="2">
    <source>
        <dbReference type="EMBL" id="PCH34853.1"/>
    </source>
</evidence>
<feature type="compositionally biased region" description="Low complexity" evidence="1">
    <location>
        <begin position="1"/>
        <end position="12"/>
    </location>
</feature>
<evidence type="ECO:0000256" key="1">
    <source>
        <dbReference type="SAM" id="MobiDB-lite"/>
    </source>
</evidence>
<feature type="compositionally biased region" description="Polar residues" evidence="1">
    <location>
        <begin position="193"/>
        <end position="204"/>
    </location>
</feature>
<keyword evidence="3" id="KW-1185">Reference proteome</keyword>
<accession>A0A2H3J4Z3</accession>
<feature type="region of interest" description="Disordered" evidence="1">
    <location>
        <begin position="1"/>
        <end position="354"/>
    </location>
</feature>
<feature type="compositionally biased region" description="Low complexity" evidence="1">
    <location>
        <begin position="118"/>
        <end position="130"/>
    </location>
</feature>
<dbReference type="Proteomes" id="UP000218811">
    <property type="component" value="Unassembled WGS sequence"/>
</dbReference>
<sequence length="354" mass="37456">MSAPSAPARAASPVPPLPPLARKRTASVDMTDSAPKPSATAHVKGHRRTASVAAPHRSGLTRDNDGPSLMSIVEGVSKQNRDAWAHQDPDRMLVLPKAPPPANVSIDLDAIPRATAGPSQPRVPSRRSSPLLNHSQMSASASAPSLPATASRPPVKMPLRSALRNSSRTPSPNPPLPASSGSLSAALNGATPAKTTAAPSNISHTLIVPDLKKDDDAISVSSYETGHEELDDHEPEPAPPPPPQEEKPHGLGGSDLSQSTSSTMMTGAAPTRRKSVRMSLPPTFSVTPPAIDDDDSPRGRHSPWSSKTAERPAMYTGPTGWSSRVPDHRQRDMWEDSSDEDEGYSAARRLLSRM</sequence>
<dbReference type="OMA" id="WAVAVVQ"/>
<evidence type="ECO:0000313" key="3">
    <source>
        <dbReference type="Proteomes" id="UP000218811"/>
    </source>
</evidence>
<gene>
    <name evidence="2" type="ORF">WOLCODRAFT_139621</name>
</gene>
<feature type="compositionally biased region" description="Low complexity" evidence="1">
    <location>
        <begin position="138"/>
        <end position="154"/>
    </location>
</feature>
<name>A0A2H3J4Z3_WOLCO</name>
<feature type="compositionally biased region" description="Basic and acidic residues" evidence="1">
    <location>
        <begin position="325"/>
        <end position="334"/>
    </location>
</feature>